<dbReference type="PROSITE" id="PS50206">
    <property type="entry name" value="RHODANESE_3"/>
    <property type="match status" value="1"/>
</dbReference>
<dbReference type="Gene3D" id="3.40.250.10">
    <property type="entry name" value="Rhodanese-like domain"/>
    <property type="match status" value="1"/>
</dbReference>
<dbReference type="InterPro" id="IPR036873">
    <property type="entry name" value="Rhodanese-like_dom_sf"/>
</dbReference>
<evidence type="ECO:0000313" key="3">
    <source>
        <dbReference type="Proteomes" id="UP001175000"/>
    </source>
</evidence>
<sequence>MSSPSPRVVGNTWHLTFLVDKEYVRARLNRKNEHIYLIGGRAAGVYNGSVLEDWKSPLKLLAQPRGAVGYGVSRSYGETIVYCGVGGYASTWYFVLPRVLGFDNVKIYDGSAQEWSRYYDMEL</sequence>
<gene>
    <name evidence="2" type="ORF">B0T14DRAFT_565736</name>
</gene>
<protein>
    <recommendedName>
        <fullName evidence="1">Rhodanese domain-containing protein</fullName>
    </recommendedName>
</protein>
<dbReference type="Proteomes" id="UP001175000">
    <property type="component" value="Unassembled WGS sequence"/>
</dbReference>
<keyword evidence="3" id="KW-1185">Reference proteome</keyword>
<proteinExistence type="predicted"/>
<reference evidence="2" key="1">
    <citation type="submission" date="2023-06" db="EMBL/GenBank/DDBJ databases">
        <title>Genome-scale phylogeny and comparative genomics of the fungal order Sordariales.</title>
        <authorList>
            <consortium name="Lawrence Berkeley National Laboratory"/>
            <person name="Hensen N."/>
            <person name="Bonometti L."/>
            <person name="Westerberg I."/>
            <person name="Brannstrom I.O."/>
            <person name="Guillou S."/>
            <person name="Cros-Aarteil S."/>
            <person name="Calhoun S."/>
            <person name="Haridas S."/>
            <person name="Kuo A."/>
            <person name="Mondo S."/>
            <person name="Pangilinan J."/>
            <person name="Riley R."/>
            <person name="Labutti K."/>
            <person name="Andreopoulos B."/>
            <person name="Lipzen A."/>
            <person name="Chen C."/>
            <person name="Yanf M."/>
            <person name="Daum C."/>
            <person name="Ng V."/>
            <person name="Clum A."/>
            <person name="Steindorff A."/>
            <person name="Ohm R."/>
            <person name="Martin F."/>
            <person name="Silar P."/>
            <person name="Natvig D."/>
            <person name="Lalanne C."/>
            <person name="Gautier V."/>
            <person name="Ament-Velasquez S.L."/>
            <person name="Kruys A."/>
            <person name="Hutchinson M.I."/>
            <person name="Powell A.J."/>
            <person name="Barry K."/>
            <person name="Miller A.N."/>
            <person name="Grigoriev I.V."/>
            <person name="Debuchy R."/>
            <person name="Gladieux P."/>
            <person name="Thoren M.H."/>
            <person name="Johannesson H."/>
        </authorList>
    </citation>
    <scope>NUCLEOTIDE SEQUENCE</scope>
    <source>
        <strain evidence="2">CBS 606.72</strain>
    </source>
</reference>
<feature type="domain" description="Rhodanese" evidence="1">
    <location>
        <begin position="78"/>
        <end position="123"/>
    </location>
</feature>
<dbReference type="EMBL" id="JAULSU010000004">
    <property type="protein sequence ID" value="KAK0618827.1"/>
    <property type="molecule type" value="Genomic_DNA"/>
</dbReference>
<evidence type="ECO:0000259" key="1">
    <source>
        <dbReference type="PROSITE" id="PS50206"/>
    </source>
</evidence>
<dbReference type="AlphaFoldDB" id="A0AA39WNU0"/>
<dbReference type="InterPro" id="IPR001763">
    <property type="entry name" value="Rhodanese-like_dom"/>
</dbReference>
<evidence type="ECO:0000313" key="2">
    <source>
        <dbReference type="EMBL" id="KAK0618827.1"/>
    </source>
</evidence>
<dbReference type="SUPFAM" id="SSF52821">
    <property type="entry name" value="Rhodanese/Cell cycle control phosphatase"/>
    <property type="match status" value="1"/>
</dbReference>
<organism evidence="2 3">
    <name type="scientific">Immersiella caudata</name>
    <dbReference type="NCBI Taxonomy" id="314043"/>
    <lineage>
        <taxon>Eukaryota</taxon>
        <taxon>Fungi</taxon>
        <taxon>Dikarya</taxon>
        <taxon>Ascomycota</taxon>
        <taxon>Pezizomycotina</taxon>
        <taxon>Sordariomycetes</taxon>
        <taxon>Sordariomycetidae</taxon>
        <taxon>Sordariales</taxon>
        <taxon>Lasiosphaeriaceae</taxon>
        <taxon>Immersiella</taxon>
    </lineage>
</organism>
<name>A0AA39WNU0_9PEZI</name>
<comment type="caution">
    <text evidence="2">The sequence shown here is derived from an EMBL/GenBank/DDBJ whole genome shotgun (WGS) entry which is preliminary data.</text>
</comment>
<accession>A0AA39WNU0</accession>